<organism evidence="1">
    <name type="scientific">marine metagenome</name>
    <dbReference type="NCBI Taxonomy" id="408172"/>
    <lineage>
        <taxon>unclassified sequences</taxon>
        <taxon>metagenomes</taxon>
        <taxon>ecological metagenomes</taxon>
    </lineage>
</organism>
<dbReference type="InterPro" id="IPR036909">
    <property type="entry name" value="Cyt_c-like_dom_sf"/>
</dbReference>
<proteinExistence type="predicted"/>
<dbReference type="Gene3D" id="1.10.760.10">
    <property type="entry name" value="Cytochrome c-like domain"/>
    <property type="match status" value="1"/>
</dbReference>
<sequence length="93" mass="10931">MSKMVSQIYPADLGLAEIDVSSYPRKMRQSYKVFARKCSRCHTLARPINSDFSAEEWQEYVYKMMNKSGSGLTKEISDEIIRFLIYDHQVRKK</sequence>
<evidence type="ECO:0000313" key="1">
    <source>
        <dbReference type="EMBL" id="SVC73052.1"/>
    </source>
</evidence>
<evidence type="ECO:0008006" key="2">
    <source>
        <dbReference type="Google" id="ProtNLM"/>
    </source>
</evidence>
<name>A0A382PM35_9ZZZZ</name>
<protein>
    <recommendedName>
        <fullName evidence="2">Cytochrome c domain-containing protein</fullName>
    </recommendedName>
</protein>
<dbReference type="EMBL" id="UINC01107574">
    <property type="protein sequence ID" value="SVC73052.1"/>
    <property type="molecule type" value="Genomic_DNA"/>
</dbReference>
<dbReference type="AlphaFoldDB" id="A0A382PM35"/>
<dbReference type="GO" id="GO:0020037">
    <property type="term" value="F:heme binding"/>
    <property type="evidence" value="ECO:0007669"/>
    <property type="project" value="InterPro"/>
</dbReference>
<gene>
    <name evidence="1" type="ORF">METZ01_LOCUS325906</name>
</gene>
<accession>A0A382PM35</accession>
<dbReference type="SUPFAM" id="SSF46626">
    <property type="entry name" value="Cytochrome c"/>
    <property type="match status" value="1"/>
</dbReference>
<reference evidence="1" key="1">
    <citation type="submission" date="2018-05" db="EMBL/GenBank/DDBJ databases">
        <authorList>
            <person name="Lanie J.A."/>
            <person name="Ng W.-L."/>
            <person name="Kazmierczak K.M."/>
            <person name="Andrzejewski T.M."/>
            <person name="Davidsen T.M."/>
            <person name="Wayne K.J."/>
            <person name="Tettelin H."/>
            <person name="Glass J.I."/>
            <person name="Rusch D."/>
            <person name="Podicherti R."/>
            <person name="Tsui H.-C.T."/>
            <person name="Winkler M.E."/>
        </authorList>
    </citation>
    <scope>NUCLEOTIDE SEQUENCE</scope>
</reference>
<dbReference type="GO" id="GO:0009055">
    <property type="term" value="F:electron transfer activity"/>
    <property type="evidence" value="ECO:0007669"/>
    <property type="project" value="InterPro"/>
</dbReference>